<dbReference type="CDD" id="cd00037">
    <property type="entry name" value="CLECT"/>
    <property type="match status" value="1"/>
</dbReference>
<dbReference type="Proteomes" id="UP001152795">
    <property type="component" value="Unassembled WGS sequence"/>
</dbReference>
<dbReference type="PROSITE" id="PS50041">
    <property type="entry name" value="C_TYPE_LECTIN_2"/>
    <property type="match status" value="2"/>
</dbReference>
<organism evidence="1 2">
    <name type="scientific">Paramuricea clavata</name>
    <name type="common">Red gorgonian</name>
    <name type="synonym">Violescent sea-whip</name>
    <dbReference type="NCBI Taxonomy" id="317549"/>
    <lineage>
        <taxon>Eukaryota</taxon>
        <taxon>Metazoa</taxon>
        <taxon>Cnidaria</taxon>
        <taxon>Anthozoa</taxon>
        <taxon>Octocorallia</taxon>
        <taxon>Malacalcyonacea</taxon>
        <taxon>Plexauridae</taxon>
        <taxon>Paramuricea</taxon>
    </lineage>
</organism>
<proteinExistence type="predicted"/>
<dbReference type="EMBL" id="CACRXK020000897">
    <property type="protein sequence ID" value="CAB3985649.1"/>
    <property type="molecule type" value="Genomic_DNA"/>
</dbReference>
<keyword evidence="2" id="KW-1185">Reference proteome</keyword>
<dbReference type="PROSITE" id="PS00615">
    <property type="entry name" value="C_TYPE_LECTIN_1"/>
    <property type="match status" value="1"/>
</dbReference>
<dbReference type="InterPro" id="IPR016186">
    <property type="entry name" value="C-type_lectin-like/link_sf"/>
</dbReference>
<reference evidence="1" key="1">
    <citation type="submission" date="2020-04" db="EMBL/GenBank/DDBJ databases">
        <authorList>
            <person name="Alioto T."/>
            <person name="Alioto T."/>
            <person name="Gomez Garrido J."/>
        </authorList>
    </citation>
    <scope>NUCLEOTIDE SEQUENCE</scope>
    <source>
        <strain evidence="1">A484AB</strain>
    </source>
</reference>
<sequence length="286" mass="32717">ESPPVQNEGCEPTWVSYSDCCYRILHHSGSVPAKSWEDARAYCQVLGGDLASIGTQEEGRFLQRQLMPSYGTTVFWLGLYRNSSGEIANEGWVWMDGTALKYKKWGVTTPTITTPNVTTAKPEVVCDLGWKPFRKSCYKTSDVKRQWLAAKRDCGDLGGHLLKIDDQAEQSYFYKQIWNLWHSRFWIGLNDPRGNGTWKWESDSSSPQYTNWNAGEPNGIGTERCVEMFGGRLAGLWNDHYCYTYRKYICEKEESECTIIIIIICSSFFVVCSSYCANIHTYMINI</sequence>
<dbReference type="AlphaFoldDB" id="A0A6S7G940"/>
<protein>
    <submittedName>
        <fullName evidence="1">Uncharacterized protein</fullName>
    </submittedName>
</protein>
<dbReference type="InterPro" id="IPR050111">
    <property type="entry name" value="C-type_lectin/snaclec_domain"/>
</dbReference>
<dbReference type="InterPro" id="IPR016187">
    <property type="entry name" value="CTDL_fold"/>
</dbReference>
<dbReference type="SMART" id="SM00034">
    <property type="entry name" value="CLECT"/>
    <property type="match status" value="2"/>
</dbReference>
<evidence type="ECO:0000313" key="2">
    <source>
        <dbReference type="Proteomes" id="UP001152795"/>
    </source>
</evidence>
<dbReference type="SUPFAM" id="SSF56436">
    <property type="entry name" value="C-type lectin-like"/>
    <property type="match status" value="2"/>
</dbReference>
<dbReference type="PANTHER" id="PTHR22803">
    <property type="entry name" value="MANNOSE, PHOSPHOLIPASE, LECTIN RECEPTOR RELATED"/>
    <property type="match status" value="1"/>
</dbReference>
<feature type="non-terminal residue" evidence="1">
    <location>
        <position position="1"/>
    </location>
</feature>
<name>A0A6S7G940_PARCT</name>
<dbReference type="OrthoDB" id="5988960at2759"/>
<dbReference type="Gene3D" id="3.10.100.10">
    <property type="entry name" value="Mannose-Binding Protein A, subunit A"/>
    <property type="match status" value="2"/>
</dbReference>
<evidence type="ECO:0000313" key="1">
    <source>
        <dbReference type="EMBL" id="CAB3985649.1"/>
    </source>
</evidence>
<dbReference type="InterPro" id="IPR001304">
    <property type="entry name" value="C-type_lectin-like"/>
</dbReference>
<accession>A0A6S7G940</accession>
<comment type="caution">
    <text evidence="1">The sequence shown here is derived from an EMBL/GenBank/DDBJ whole genome shotgun (WGS) entry which is preliminary data.</text>
</comment>
<dbReference type="InterPro" id="IPR018378">
    <property type="entry name" value="C-type_lectin_CS"/>
</dbReference>
<dbReference type="Pfam" id="PF00059">
    <property type="entry name" value="Lectin_C"/>
    <property type="match status" value="2"/>
</dbReference>
<gene>
    <name evidence="1" type="ORF">PACLA_8A089305</name>
</gene>